<protein>
    <submittedName>
        <fullName evidence="2">Uncharacterized protein</fullName>
    </submittedName>
</protein>
<organism evidence="2 3">
    <name type="scientific">Rotaria magnacalcarata</name>
    <dbReference type="NCBI Taxonomy" id="392030"/>
    <lineage>
        <taxon>Eukaryota</taxon>
        <taxon>Metazoa</taxon>
        <taxon>Spiralia</taxon>
        <taxon>Gnathifera</taxon>
        <taxon>Rotifera</taxon>
        <taxon>Eurotatoria</taxon>
        <taxon>Bdelloidea</taxon>
        <taxon>Philodinida</taxon>
        <taxon>Philodinidae</taxon>
        <taxon>Rotaria</taxon>
    </lineage>
</organism>
<evidence type="ECO:0000313" key="2">
    <source>
        <dbReference type="EMBL" id="CAF4757740.1"/>
    </source>
</evidence>
<comment type="caution">
    <text evidence="2">The sequence shown here is derived from an EMBL/GenBank/DDBJ whole genome shotgun (WGS) entry which is preliminary data.</text>
</comment>
<dbReference type="EMBL" id="CAJOBI010138760">
    <property type="protein sequence ID" value="CAF4757740.1"/>
    <property type="molecule type" value="Genomic_DNA"/>
</dbReference>
<dbReference type="EMBL" id="CAJOBI010120067">
    <property type="protein sequence ID" value="CAF4673730.1"/>
    <property type="molecule type" value="Genomic_DNA"/>
</dbReference>
<dbReference type="AlphaFoldDB" id="A0A8S3AVP1"/>
<feature type="non-terminal residue" evidence="2">
    <location>
        <position position="77"/>
    </location>
</feature>
<sequence length="77" mass="8384">SRSAITNSTDQLIVPNESANVVPSVSSFLPLPNRPTLSSIDNNIQLPKSDPDLQRVPPSFMLMQPTSSYGNTFNILI</sequence>
<evidence type="ECO:0000313" key="3">
    <source>
        <dbReference type="Proteomes" id="UP000676336"/>
    </source>
</evidence>
<reference evidence="2" key="1">
    <citation type="submission" date="2021-02" db="EMBL/GenBank/DDBJ databases">
        <authorList>
            <person name="Nowell W R."/>
        </authorList>
    </citation>
    <scope>NUCLEOTIDE SEQUENCE</scope>
</reference>
<name>A0A8S3AVP1_9BILA</name>
<dbReference type="Proteomes" id="UP000676336">
    <property type="component" value="Unassembled WGS sequence"/>
</dbReference>
<evidence type="ECO:0000313" key="1">
    <source>
        <dbReference type="EMBL" id="CAF4673730.1"/>
    </source>
</evidence>
<feature type="non-terminal residue" evidence="2">
    <location>
        <position position="1"/>
    </location>
</feature>
<gene>
    <name evidence="1" type="ORF">SMN809_LOCUS42001</name>
    <name evidence="2" type="ORF">SMN809_LOCUS45413</name>
</gene>
<accession>A0A8S3AVP1</accession>
<proteinExistence type="predicted"/>